<sequence length="663" mass="74469">MNKIVLMFVAIFAFTSAMAQTAKRPLKPSDVNNIPTLADPQLSPDGKWLAYSVSDVDTAKDNRVSHLWMQSVDGKQSIQLTYGSEPASSPKWTPDGKFLSFVSERDSKNGGQVWLMDRRGGEGHKLTDLKKGDLEDYAWSPDSKKLALVIKDAEYDGKEPKTIPPIKIDRYHFKQDIEGYLQHRHTHLYLYDIESKKVDTLTTGDRDDQSPVWSPDGKYIAFVSNHTKDPDRNENSDIFTVEAKDDGEIKQLTTFTGHDILPLWSPDGKHIAYLRSTSDADYYIYQHDLLCMMDADGKNNRVLTEALDRPVSNVAWSRDSKNIGYLVSNDRTRYVAQYNLLLRKSTTVYKAAECSFENIIGATPGVWIAKMTTPYMPHELVAIENGKIRRLTFHQDKWLSGVKLAYVKGFQSFSADGTLVSGILYTPDSVVNKKLPFILYIHGGPTDQDEFEFDMTRQTLASAGYAVAAVNYRGSTGRGLEYTKAIYADWGNKEVQDLLGAVDELVKFGIADRDHLGIGGWSYGGILTDYTIATDARFKAASSGAGSAMQLGIYGSDQWVVQYDNELGAPWKNPEKYIKLSYPFFHADKIKTPTQFMSGLKDFNVPTGGGEQMYQALKSQGVPTQMVLYPGQFHGITVPSYQVDRLQRYIDWYDKYLKGPPTP</sequence>
<dbReference type="GO" id="GO:0006508">
    <property type="term" value="P:proteolysis"/>
    <property type="evidence" value="ECO:0007669"/>
    <property type="project" value="InterPro"/>
</dbReference>
<gene>
    <name evidence="9" type="ORF">FSB76_03060</name>
</gene>
<dbReference type="InterPro" id="IPR029058">
    <property type="entry name" value="AB_hydrolase_fold"/>
</dbReference>
<dbReference type="GO" id="GO:0004252">
    <property type="term" value="F:serine-type endopeptidase activity"/>
    <property type="evidence" value="ECO:0007669"/>
    <property type="project" value="InterPro"/>
</dbReference>
<keyword evidence="2" id="KW-0720">Serine protease</keyword>
<dbReference type="PANTHER" id="PTHR42776">
    <property type="entry name" value="SERINE PEPTIDASE S9 FAMILY MEMBER"/>
    <property type="match status" value="1"/>
</dbReference>
<organism evidence="9 10">
    <name type="scientific">Mucilaginibacter ginsenosidivorax</name>
    <dbReference type="NCBI Taxonomy" id="862126"/>
    <lineage>
        <taxon>Bacteria</taxon>
        <taxon>Pseudomonadati</taxon>
        <taxon>Bacteroidota</taxon>
        <taxon>Sphingobacteriia</taxon>
        <taxon>Sphingobacteriales</taxon>
        <taxon>Sphingobacteriaceae</taxon>
        <taxon>Mucilaginibacter</taxon>
    </lineage>
</organism>
<evidence type="ECO:0000313" key="9">
    <source>
        <dbReference type="EMBL" id="QEC74975.1"/>
    </source>
</evidence>
<protein>
    <recommendedName>
        <fullName evidence="5">Acyl-peptide hydrolase</fullName>
    </recommendedName>
    <alternativeName>
        <fullName evidence="4">Acylaminoacyl-peptidase</fullName>
    </alternativeName>
</protein>
<dbReference type="Pfam" id="PF00326">
    <property type="entry name" value="Peptidase_S9"/>
    <property type="match status" value="1"/>
</dbReference>
<dbReference type="InterPro" id="IPR002471">
    <property type="entry name" value="Pept_S9_AS"/>
</dbReference>
<feature type="chain" id="PRO_5023150152" description="Acyl-peptide hydrolase" evidence="7">
    <location>
        <begin position="20"/>
        <end position="663"/>
    </location>
</feature>
<dbReference type="InterPro" id="IPR011659">
    <property type="entry name" value="WD40"/>
</dbReference>
<dbReference type="InterPro" id="IPR011042">
    <property type="entry name" value="6-blade_b-propeller_TolB-like"/>
</dbReference>
<dbReference type="Pfam" id="PF07676">
    <property type="entry name" value="PD40"/>
    <property type="match status" value="3"/>
</dbReference>
<evidence type="ECO:0000256" key="5">
    <source>
        <dbReference type="ARBA" id="ARBA00032596"/>
    </source>
</evidence>
<dbReference type="SUPFAM" id="SSF53474">
    <property type="entry name" value="alpha/beta-Hydrolases"/>
    <property type="match status" value="1"/>
</dbReference>
<accession>A0A5B8VWI3</accession>
<dbReference type="PROSITE" id="PS00708">
    <property type="entry name" value="PRO_ENDOPEP_SER"/>
    <property type="match status" value="1"/>
</dbReference>
<dbReference type="AlphaFoldDB" id="A0A5B8VWI3"/>
<dbReference type="InterPro" id="IPR001375">
    <property type="entry name" value="Peptidase_S9_cat"/>
</dbReference>
<dbReference type="Proteomes" id="UP000321362">
    <property type="component" value="Chromosome"/>
</dbReference>
<keyword evidence="1" id="KW-0378">Hydrolase</keyword>
<comment type="function">
    <text evidence="6">This enzyme catalyzes the hydrolysis of the N-terminal peptide bond of an N-acetylated peptide to generate an N-acetylated amino acid and a peptide with a free N-terminus. It preferentially cleaves off Ac-Ala, Ac-Met and Ac-Ser. Also, involved in the degradation of oxidized and glycated proteins.</text>
</comment>
<evidence type="ECO:0000256" key="7">
    <source>
        <dbReference type="SAM" id="SignalP"/>
    </source>
</evidence>
<name>A0A5B8VWI3_9SPHI</name>
<feature type="domain" description="Peptidase S9 prolyl oligopeptidase catalytic" evidence="8">
    <location>
        <begin position="452"/>
        <end position="658"/>
    </location>
</feature>
<dbReference type="Gene3D" id="2.120.10.30">
    <property type="entry name" value="TolB, C-terminal domain"/>
    <property type="match status" value="2"/>
</dbReference>
<dbReference type="KEGG" id="mgk:FSB76_03060"/>
<feature type="signal peptide" evidence="7">
    <location>
        <begin position="1"/>
        <end position="19"/>
    </location>
</feature>
<dbReference type="RefSeq" id="WP_147052131.1">
    <property type="nucleotide sequence ID" value="NZ_CP042437.1"/>
</dbReference>
<keyword evidence="10" id="KW-1185">Reference proteome</keyword>
<dbReference type="PANTHER" id="PTHR42776:SF27">
    <property type="entry name" value="DIPEPTIDYL PEPTIDASE FAMILY MEMBER 6"/>
    <property type="match status" value="1"/>
</dbReference>
<proteinExistence type="predicted"/>
<evidence type="ECO:0000256" key="4">
    <source>
        <dbReference type="ARBA" id="ARBA00032284"/>
    </source>
</evidence>
<dbReference type="SUPFAM" id="SSF82171">
    <property type="entry name" value="DPP6 N-terminal domain-like"/>
    <property type="match status" value="1"/>
</dbReference>
<keyword evidence="2" id="KW-0645">Protease</keyword>
<evidence type="ECO:0000256" key="3">
    <source>
        <dbReference type="ARBA" id="ARBA00022990"/>
    </source>
</evidence>
<evidence type="ECO:0000259" key="8">
    <source>
        <dbReference type="Pfam" id="PF00326"/>
    </source>
</evidence>
<evidence type="ECO:0000256" key="1">
    <source>
        <dbReference type="ARBA" id="ARBA00022801"/>
    </source>
</evidence>
<dbReference type="EMBL" id="CP042437">
    <property type="protein sequence ID" value="QEC74975.1"/>
    <property type="molecule type" value="Genomic_DNA"/>
</dbReference>
<evidence type="ECO:0000256" key="6">
    <source>
        <dbReference type="ARBA" id="ARBA00045885"/>
    </source>
</evidence>
<reference evidence="9 10" key="1">
    <citation type="journal article" date="2013" name="J. Microbiol.">
        <title>Mucilaginibacter ginsenosidivorax sp. nov., with ginsenoside converting activity isolated from sediment.</title>
        <authorList>
            <person name="Kim J.K."/>
            <person name="Choi T.E."/>
            <person name="Liu Q.M."/>
            <person name="Park H.Y."/>
            <person name="Yi T.H."/>
            <person name="Yoon M.H."/>
            <person name="Kim S.C."/>
            <person name="Im W.T."/>
        </authorList>
    </citation>
    <scope>NUCLEOTIDE SEQUENCE [LARGE SCALE GENOMIC DNA]</scope>
    <source>
        <strain evidence="9 10">KHI28</strain>
    </source>
</reference>
<keyword evidence="3" id="KW-0007">Acetylation</keyword>
<keyword evidence="7" id="KW-0732">Signal</keyword>
<dbReference type="OrthoDB" id="9812921at2"/>
<dbReference type="Gene3D" id="3.40.50.1820">
    <property type="entry name" value="alpha/beta hydrolase"/>
    <property type="match status" value="1"/>
</dbReference>
<evidence type="ECO:0000313" key="10">
    <source>
        <dbReference type="Proteomes" id="UP000321362"/>
    </source>
</evidence>
<evidence type="ECO:0000256" key="2">
    <source>
        <dbReference type="ARBA" id="ARBA00022825"/>
    </source>
</evidence>